<feature type="non-terminal residue" evidence="1">
    <location>
        <position position="81"/>
    </location>
</feature>
<evidence type="ECO:0000313" key="2">
    <source>
        <dbReference type="Proteomes" id="UP000265520"/>
    </source>
</evidence>
<dbReference type="AlphaFoldDB" id="A0A392RV76"/>
<comment type="caution">
    <text evidence="1">The sequence shown here is derived from an EMBL/GenBank/DDBJ whole genome shotgun (WGS) entry which is preliminary data.</text>
</comment>
<dbReference type="Proteomes" id="UP000265520">
    <property type="component" value="Unassembled WGS sequence"/>
</dbReference>
<name>A0A392RV76_9FABA</name>
<proteinExistence type="predicted"/>
<keyword evidence="2" id="KW-1185">Reference proteome</keyword>
<accession>A0A392RV76</accession>
<sequence>VLRMLVDSFGRIHGKQDFPLELEVGLPVQVVAGVELFVVARYASFPYDAFQLASTVPDIAGASLVVVVTSGSTNFLQGQFP</sequence>
<evidence type="ECO:0000313" key="1">
    <source>
        <dbReference type="EMBL" id="MCI40541.1"/>
    </source>
</evidence>
<protein>
    <submittedName>
        <fullName evidence="1">Uncharacterized protein</fullName>
    </submittedName>
</protein>
<organism evidence="1 2">
    <name type="scientific">Trifolium medium</name>
    <dbReference type="NCBI Taxonomy" id="97028"/>
    <lineage>
        <taxon>Eukaryota</taxon>
        <taxon>Viridiplantae</taxon>
        <taxon>Streptophyta</taxon>
        <taxon>Embryophyta</taxon>
        <taxon>Tracheophyta</taxon>
        <taxon>Spermatophyta</taxon>
        <taxon>Magnoliopsida</taxon>
        <taxon>eudicotyledons</taxon>
        <taxon>Gunneridae</taxon>
        <taxon>Pentapetalae</taxon>
        <taxon>rosids</taxon>
        <taxon>fabids</taxon>
        <taxon>Fabales</taxon>
        <taxon>Fabaceae</taxon>
        <taxon>Papilionoideae</taxon>
        <taxon>50 kb inversion clade</taxon>
        <taxon>NPAAA clade</taxon>
        <taxon>Hologalegina</taxon>
        <taxon>IRL clade</taxon>
        <taxon>Trifolieae</taxon>
        <taxon>Trifolium</taxon>
    </lineage>
</organism>
<feature type="non-terminal residue" evidence="1">
    <location>
        <position position="1"/>
    </location>
</feature>
<dbReference type="EMBL" id="LXQA010280964">
    <property type="protein sequence ID" value="MCI40541.1"/>
    <property type="molecule type" value="Genomic_DNA"/>
</dbReference>
<reference evidence="1 2" key="1">
    <citation type="journal article" date="2018" name="Front. Plant Sci.">
        <title>Red Clover (Trifolium pratense) and Zigzag Clover (T. medium) - A Picture of Genomic Similarities and Differences.</title>
        <authorList>
            <person name="Dluhosova J."/>
            <person name="Istvanek J."/>
            <person name="Nedelnik J."/>
            <person name="Repkova J."/>
        </authorList>
    </citation>
    <scope>NUCLEOTIDE SEQUENCE [LARGE SCALE GENOMIC DNA]</scope>
    <source>
        <strain evidence="2">cv. 10/8</strain>
        <tissue evidence="1">Leaf</tissue>
    </source>
</reference>